<dbReference type="InterPro" id="IPR037185">
    <property type="entry name" value="EmrE-like"/>
</dbReference>
<dbReference type="OrthoDB" id="5243804at2"/>
<dbReference type="RefSeq" id="WP_058278122.1">
    <property type="nucleotide sequence ID" value="NZ_CYPU01000039.1"/>
</dbReference>
<proteinExistence type="predicted"/>
<dbReference type="EMBL" id="CYPU01000039">
    <property type="protein sequence ID" value="CUH48678.1"/>
    <property type="molecule type" value="Genomic_DNA"/>
</dbReference>
<reference evidence="3 4" key="1">
    <citation type="submission" date="2015-09" db="EMBL/GenBank/DDBJ databases">
        <authorList>
            <consortium name="Swine Surveillance"/>
        </authorList>
    </citation>
    <scope>NUCLEOTIDE SEQUENCE [LARGE SCALE GENOMIC DNA]</scope>
    <source>
        <strain evidence="3 4">CECT 4292</strain>
    </source>
</reference>
<organism evidence="3 4">
    <name type="scientific">Ruegeria atlantica</name>
    <dbReference type="NCBI Taxonomy" id="81569"/>
    <lineage>
        <taxon>Bacteria</taxon>
        <taxon>Pseudomonadati</taxon>
        <taxon>Pseudomonadota</taxon>
        <taxon>Alphaproteobacteria</taxon>
        <taxon>Rhodobacterales</taxon>
        <taxon>Roseobacteraceae</taxon>
        <taxon>Ruegeria</taxon>
    </lineage>
</organism>
<dbReference type="GeneID" id="55494055"/>
<feature type="transmembrane region" description="Helical" evidence="1">
    <location>
        <begin position="111"/>
        <end position="140"/>
    </location>
</feature>
<gene>
    <name evidence="3" type="ORF">RUA4292_02863</name>
</gene>
<keyword evidence="1" id="KW-0812">Transmembrane</keyword>
<accession>A0A0P1EF83</accession>
<name>A0A0P1EF83_9RHOB</name>
<feature type="transmembrane region" description="Helical" evidence="1">
    <location>
        <begin position="253"/>
        <end position="274"/>
    </location>
</feature>
<keyword evidence="1" id="KW-0472">Membrane</keyword>
<protein>
    <submittedName>
        <fullName evidence="3">Phosphonate utilization associated putative membrane protein</fullName>
    </submittedName>
</protein>
<evidence type="ECO:0000313" key="3">
    <source>
        <dbReference type="EMBL" id="CUH48678.1"/>
    </source>
</evidence>
<dbReference type="Pfam" id="PF00892">
    <property type="entry name" value="EamA"/>
    <property type="match status" value="1"/>
</dbReference>
<evidence type="ECO:0000313" key="4">
    <source>
        <dbReference type="Proteomes" id="UP000050783"/>
    </source>
</evidence>
<keyword evidence="1" id="KW-1133">Transmembrane helix</keyword>
<dbReference type="STRING" id="81569.RUM4293_00645"/>
<feature type="domain" description="EamA" evidence="2">
    <location>
        <begin position="161"/>
        <end position="297"/>
    </location>
</feature>
<dbReference type="GO" id="GO:0016020">
    <property type="term" value="C:membrane"/>
    <property type="evidence" value="ECO:0007669"/>
    <property type="project" value="InterPro"/>
</dbReference>
<evidence type="ECO:0000256" key="1">
    <source>
        <dbReference type="SAM" id="Phobius"/>
    </source>
</evidence>
<evidence type="ECO:0000259" key="2">
    <source>
        <dbReference type="Pfam" id="PF00892"/>
    </source>
</evidence>
<feature type="transmembrane region" description="Helical" evidence="1">
    <location>
        <begin position="229"/>
        <end position="247"/>
    </location>
</feature>
<feature type="transmembrane region" description="Helical" evidence="1">
    <location>
        <begin position="69"/>
        <end position="91"/>
    </location>
</feature>
<dbReference type="AlphaFoldDB" id="A0A0P1EF83"/>
<dbReference type="Proteomes" id="UP000050783">
    <property type="component" value="Unassembled WGS sequence"/>
</dbReference>
<feature type="transmembrane region" description="Helical" evidence="1">
    <location>
        <begin position="42"/>
        <end position="62"/>
    </location>
</feature>
<dbReference type="InterPro" id="IPR000620">
    <property type="entry name" value="EamA_dom"/>
</dbReference>
<sequence>MSLWIPITIAAAAFQTVRFMLQKSLSTVKLSAAGATFARFAYSMPLAVLALIVAMQLTGFSLPALTGRFWLFAVIGGTTQILATICVVALFKQRNFAVGITFKKTEVVQTAIVGFLVLGDQVSSGALFAIVLGLVAVLLLSKSPGGEGAWWAHLTNRASRLGLGSGVLFAFSSVSYRGASLELGDLNAWFRALVTLAVVVSFQFLSMGLWLLWRDRAELRAVWDTRRTGVFVGLTSLCGSFCWFFAFTLQNAAYVKALGQVELIFSLFASLLFFRERITRREIAGMMLLGASILALVLTI</sequence>
<feature type="transmembrane region" description="Helical" evidence="1">
    <location>
        <begin position="190"/>
        <end position="213"/>
    </location>
</feature>
<dbReference type="SUPFAM" id="SSF103481">
    <property type="entry name" value="Multidrug resistance efflux transporter EmrE"/>
    <property type="match status" value="2"/>
</dbReference>